<protein>
    <submittedName>
        <fullName evidence="1">Uncharacterized protein</fullName>
    </submittedName>
</protein>
<dbReference type="Proteomes" id="UP001431209">
    <property type="component" value="Unassembled WGS sequence"/>
</dbReference>
<gene>
    <name evidence="1" type="ORF">AKO1_015226</name>
</gene>
<dbReference type="AlphaFoldDB" id="A0AAW2ZDP4"/>
<reference evidence="1 2" key="1">
    <citation type="submission" date="2024-03" db="EMBL/GenBank/DDBJ databases">
        <title>The Acrasis kona genome and developmental transcriptomes reveal deep origins of eukaryotic multicellular pathways.</title>
        <authorList>
            <person name="Sheikh S."/>
            <person name="Fu C.-J."/>
            <person name="Brown M.W."/>
            <person name="Baldauf S.L."/>
        </authorList>
    </citation>
    <scope>NUCLEOTIDE SEQUENCE [LARGE SCALE GENOMIC DNA]</scope>
    <source>
        <strain evidence="1 2">ATCC MYA-3509</strain>
    </source>
</reference>
<keyword evidence="2" id="KW-1185">Reference proteome</keyword>
<comment type="caution">
    <text evidence="1">The sequence shown here is derived from an EMBL/GenBank/DDBJ whole genome shotgun (WGS) entry which is preliminary data.</text>
</comment>
<organism evidence="1 2">
    <name type="scientific">Acrasis kona</name>
    <dbReference type="NCBI Taxonomy" id="1008807"/>
    <lineage>
        <taxon>Eukaryota</taxon>
        <taxon>Discoba</taxon>
        <taxon>Heterolobosea</taxon>
        <taxon>Tetramitia</taxon>
        <taxon>Eutetramitia</taxon>
        <taxon>Acrasidae</taxon>
        <taxon>Acrasis</taxon>
    </lineage>
</organism>
<name>A0AAW2ZDP4_9EUKA</name>
<sequence>MAVEGYVCPFAILSDEKSDNCRFVYMDLKELNMHKVVCPFVLFHSWKRGYHKKLNLTLNSKRIPPSINDNTVASKKKNKIATPIQLSTNETRANNVILKNNNTDAIDRYRENNKMFIAGDHDLMVPRLTFRTRVSKCHT</sequence>
<dbReference type="EMBL" id="JAOPGA020001395">
    <property type="protein sequence ID" value="KAL0488057.1"/>
    <property type="molecule type" value="Genomic_DNA"/>
</dbReference>
<evidence type="ECO:0000313" key="1">
    <source>
        <dbReference type="EMBL" id="KAL0488057.1"/>
    </source>
</evidence>
<evidence type="ECO:0000313" key="2">
    <source>
        <dbReference type="Proteomes" id="UP001431209"/>
    </source>
</evidence>
<accession>A0AAW2ZDP4</accession>
<proteinExistence type="predicted"/>